<keyword evidence="12" id="KW-1185">Reference proteome</keyword>
<organism evidence="11 12">
    <name type="scientific">Ursus americanus</name>
    <name type="common">American black bear</name>
    <name type="synonym">Euarctos americanus</name>
    <dbReference type="NCBI Taxonomy" id="9643"/>
    <lineage>
        <taxon>Eukaryota</taxon>
        <taxon>Metazoa</taxon>
        <taxon>Chordata</taxon>
        <taxon>Craniata</taxon>
        <taxon>Vertebrata</taxon>
        <taxon>Euteleostomi</taxon>
        <taxon>Mammalia</taxon>
        <taxon>Eutheria</taxon>
        <taxon>Laurasiatheria</taxon>
        <taxon>Carnivora</taxon>
        <taxon>Caniformia</taxon>
        <taxon>Ursidae</taxon>
        <taxon>Ursus</taxon>
    </lineage>
</organism>
<evidence type="ECO:0000259" key="10">
    <source>
        <dbReference type="PROSITE" id="PS50869"/>
    </source>
</evidence>
<dbReference type="AlphaFoldDB" id="A0A452QXN1"/>
<reference evidence="12" key="1">
    <citation type="submission" date="2016-06" db="EMBL/GenBank/DDBJ databases">
        <title>De novo assembly and RNA-Seq shows season-dependent expression and editing in black bear kidneys.</title>
        <authorList>
            <person name="Korstanje R."/>
            <person name="Srivastava A."/>
            <person name="Sarsani V.K."/>
            <person name="Sheehan S.M."/>
            <person name="Seger R.L."/>
            <person name="Barter M.E."/>
            <person name="Lindqvist C."/>
            <person name="Brody L.C."/>
            <person name="Mullikin J.C."/>
        </authorList>
    </citation>
    <scope>NUCLEOTIDE SEQUENCE [LARGE SCALE GENOMIC DNA]</scope>
</reference>
<evidence type="ECO:0000256" key="1">
    <source>
        <dbReference type="ARBA" id="ARBA00004606"/>
    </source>
</evidence>
<proteinExistence type="inferred from homology"/>
<dbReference type="GO" id="GO:0070062">
    <property type="term" value="C:extracellular exosome"/>
    <property type="evidence" value="ECO:0007669"/>
    <property type="project" value="TreeGrafter"/>
</dbReference>
<dbReference type="InterPro" id="IPR040145">
    <property type="entry name" value="ITM2"/>
</dbReference>
<dbReference type="GO" id="GO:0005886">
    <property type="term" value="C:plasma membrane"/>
    <property type="evidence" value="ECO:0007669"/>
    <property type="project" value="UniProtKB-UniRule"/>
</dbReference>
<keyword evidence="4 9" id="KW-0735">Signal-anchor</keyword>
<evidence type="ECO:0000256" key="2">
    <source>
        <dbReference type="ARBA" id="ARBA00006794"/>
    </source>
</evidence>
<evidence type="ECO:0000256" key="8">
    <source>
        <dbReference type="ARBA" id="ARBA00023180"/>
    </source>
</evidence>
<dbReference type="SMART" id="SM01039">
    <property type="entry name" value="BRICHOS"/>
    <property type="match status" value="1"/>
</dbReference>
<evidence type="ECO:0000256" key="6">
    <source>
        <dbReference type="ARBA" id="ARBA00023136"/>
    </source>
</evidence>
<protein>
    <recommendedName>
        <fullName evidence="9">Integral membrane protein 2</fullName>
    </recommendedName>
</protein>
<evidence type="ECO:0000256" key="7">
    <source>
        <dbReference type="ARBA" id="ARBA00023157"/>
    </source>
</evidence>
<dbReference type="GO" id="GO:0042985">
    <property type="term" value="P:negative regulation of amyloid precursor protein biosynthetic process"/>
    <property type="evidence" value="ECO:0007669"/>
    <property type="project" value="TreeGrafter"/>
</dbReference>
<keyword evidence="3" id="KW-0812">Transmembrane</keyword>
<dbReference type="Ensembl" id="ENSUAMT00000011929.1">
    <property type="protein sequence ID" value="ENSUAMP00000010617.1"/>
    <property type="gene ID" value="ENSUAMG00000008719.1"/>
</dbReference>
<comment type="subcellular location">
    <subcellularLocation>
        <location evidence="1 9">Membrane</location>
        <topology evidence="1 9">Single-pass type II membrane protein</topology>
    </subcellularLocation>
</comment>
<keyword evidence="5" id="KW-1133">Transmembrane helix</keyword>
<dbReference type="InterPro" id="IPR007084">
    <property type="entry name" value="BRICHOS_dom"/>
</dbReference>
<feature type="domain" description="BRICHOS" evidence="10">
    <location>
        <begin position="89"/>
        <end position="183"/>
    </location>
</feature>
<dbReference type="PROSITE" id="PS50869">
    <property type="entry name" value="BRICHOS"/>
    <property type="match status" value="1"/>
</dbReference>
<evidence type="ECO:0000256" key="4">
    <source>
        <dbReference type="ARBA" id="ARBA00022968"/>
    </source>
</evidence>
<evidence type="ECO:0000313" key="12">
    <source>
        <dbReference type="Proteomes" id="UP000291022"/>
    </source>
</evidence>
<dbReference type="GO" id="GO:0001540">
    <property type="term" value="F:amyloid-beta binding"/>
    <property type="evidence" value="ECO:0007669"/>
    <property type="project" value="TreeGrafter"/>
</dbReference>
<dbReference type="Proteomes" id="UP000291022">
    <property type="component" value="Unassembled WGS sequence"/>
</dbReference>
<keyword evidence="9" id="KW-1003">Cell membrane</keyword>
<dbReference type="Pfam" id="PF04089">
    <property type="entry name" value="BRICHOS"/>
    <property type="match status" value="1"/>
</dbReference>
<evidence type="ECO:0000256" key="9">
    <source>
        <dbReference type="RuleBase" id="RU367061"/>
    </source>
</evidence>
<reference evidence="11" key="3">
    <citation type="submission" date="2025-09" db="UniProtKB">
        <authorList>
            <consortium name="Ensembl"/>
        </authorList>
    </citation>
    <scope>IDENTIFICATION</scope>
</reference>
<evidence type="ECO:0000313" key="11">
    <source>
        <dbReference type="Ensembl" id="ENSUAMP00000010617.1"/>
    </source>
</evidence>
<keyword evidence="6" id="KW-0472">Membrane</keyword>
<comment type="similarity">
    <text evidence="2 9">Belongs to the ITM2 family.</text>
</comment>
<evidence type="ECO:0000256" key="5">
    <source>
        <dbReference type="ARBA" id="ARBA00022989"/>
    </source>
</evidence>
<dbReference type="PANTHER" id="PTHR10962:SF7">
    <property type="entry name" value="INTEGRAL MEMBRANE PROTEIN 2A"/>
    <property type="match status" value="1"/>
</dbReference>
<dbReference type="GO" id="GO:0005794">
    <property type="term" value="C:Golgi apparatus"/>
    <property type="evidence" value="ECO:0007669"/>
    <property type="project" value="TreeGrafter"/>
</dbReference>
<dbReference type="GeneTree" id="ENSGT00950000183115"/>
<name>A0A452QXN1_URSAM</name>
<gene>
    <name evidence="11" type="primary">ITM2A</name>
</gene>
<dbReference type="PANTHER" id="PTHR10962">
    <property type="entry name" value="INTEGRAL TRANSMEMBRANE PROTEIN 2"/>
    <property type="match status" value="1"/>
</dbReference>
<accession>A0A452QXN1</accession>
<sequence>MVKIAFNTPTAVQKEEARQDVEALVNRTVRAQILTGKSTIYRGEMCFFDSEDPVNSLRGAEPYFLPVTEEADIREDDNVAIIDVPVPSFSDSDPAAIIHDFEKGMTAYLDLLLGNCYLMPLNTSIVLPPKNLMEFFGKLASGKYLPQTYVVYEDLVAVEEIRDVSNLGIFIYQLCNNRKSFRLRRRDLLLGR</sequence>
<keyword evidence="7" id="KW-1015">Disulfide bond</keyword>
<keyword evidence="8" id="KW-0325">Glycoprotein</keyword>
<reference evidence="11" key="2">
    <citation type="submission" date="2025-08" db="UniProtKB">
        <authorList>
            <consortium name="Ensembl"/>
        </authorList>
    </citation>
    <scope>IDENTIFICATION</scope>
</reference>
<evidence type="ECO:0000256" key="3">
    <source>
        <dbReference type="ARBA" id="ARBA00022692"/>
    </source>
</evidence>